<sequence length="191" mass="20177">MAENRRQGQRCGTAPQNKGRHQEEVERPTGEGTPANVTGEEVPSLSIPPTEEAYSEDSNSDFQDLDDLPGPSGNTGQPVTQAQSQTSTEPPPSGSNTTGPTQRTQTLVPRTCQSSVCPPVQGPQATPRTQDNQGPGVSGSGHTVQRTEAQANGETGRIAVCQGEDKSREPTLQEGLSEILGAYQHSQEKMG</sequence>
<feature type="compositionally biased region" description="Polar residues" evidence="1">
    <location>
        <begin position="72"/>
        <end position="85"/>
    </location>
</feature>
<comment type="caution">
    <text evidence="2">The sequence shown here is derived from an EMBL/GenBank/DDBJ whole genome shotgun (WGS) entry which is preliminary data.</text>
</comment>
<feature type="compositionally biased region" description="Polar residues" evidence="1">
    <location>
        <begin position="123"/>
        <end position="153"/>
    </location>
</feature>
<dbReference type="AlphaFoldDB" id="A0AAV7QUF2"/>
<feature type="compositionally biased region" description="Basic and acidic residues" evidence="1">
    <location>
        <begin position="20"/>
        <end position="29"/>
    </location>
</feature>
<feature type="compositionally biased region" description="Polar residues" evidence="1">
    <location>
        <begin position="102"/>
        <end position="116"/>
    </location>
</feature>
<evidence type="ECO:0000313" key="2">
    <source>
        <dbReference type="EMBL" id="KAJ1144132.1"/>
    </source>
</evidence>
<evidence type="ECO:0000313" key="3">
    <source>
        <dbReference type="Proteomes" id="UP001066276"/>
    </source>
</evidence>
<keyword evidence="3" id="KW-1185">Reference proteome</keyword>
<dbReference type="Proteomes" id="UP001066276">
    <property type="component" value="Chromosome 6"/>
</dbReference>
<name>A0AAV7QUF2_PLEWA</name>
<reference evidence="2" key="1">
    <citation type="journal article" date="2022" name="bioRxiv">
        <title>Sequencing and chromosome-scale assembly of the giantPleurodeles waltlgenome.</title>
        <authorList>
            <person name="Brown T."/>
            <person name="Elewa A."/>
            <person name="Iarovenko S."/>
            <person name="Subramanian E."/>
            <person name="Araus A.J."/>
            <person name="Petzold A."/>
            <person name="Susuki M."/>
            <person name="Suzuki K.-i.T."/>
            <person name="Hayashi T."/>
            <person name="Toyoda A."/>
            <person name="Oliveira C."/>
            <person name="Osipova E."/>
            <person name="Leigh N.D."/>
            <person name="Simon A."/>
            <person name="Yun M.H."/>
        </authorList>
    </citation>
    <scope>NUCLEOTIDE SEQUENCE</scope>
    <source>
        <strain evidence="2">20211129_DDA</strain>
        <tissue evidence="2">Liver</tissue>
    </source>
</reference>
<feature type="compositionally biased region" description="Acidic residues" evidence="1">
    <location>
        <begin position="53"/>
        <end position="67"/>
    </location>
</feature>
<dbReference type="EMBL" id="JANPWB010000010">
    <property type="protein sequence ID" value="KAJ1144132.1"/>
    <property type="molecule type" value="Genomic_DNA"/>
</dbReference>
<organism evidence="2 3">
    <name type="scientific">Pleurodeles waltl</name>
    <name type="common">Iberian ribbed newt</name>
    <dbReference type="NCBI Taxonomy" id="8319"/>
    <lineage>
        <taxon>Eukaryota</taxon>
        <taxon>Metazoa</taxon>
        <taxon>Chordata</taxon>
        <taxon>Craniata</taxon>
        <taxon>Vertebrata</taxon>
        <taxon>Euteleostomi</taxon>
        <taxon>Amphibia</taxon>
        <taxon>Batrachia</taxon>
        <taxon>Caudata</taxon>
        <taxon>Salamandroidea</taxon>
        <taxon>Salamandridae</taxon>
        <taxon>Pleurodelinae</taxon>
        <taxon>Pleurodeles</taxon>
    </lineage>
</organism>
<evidence type="ECO:0000256" key="1">
    <source>
        <dbReference type="SAM" id="MobiDB-lite"/>
    </source>
</evidence>
<protein>
    <submittedName>
        <fullName evidence="2">Uncharacterized protein</fullName>
    </submittedName>
</protein>
<proteinExistence type="predicted"/>
<feature type="region of interest" description="Disordered" evidence="1">
    <location>
        <begin position="1"/>
        <end position="176"/>
    </location>
</feature>
<gene>
    <name evidence="2" type="ORF">NDU88_010434</name>
</gene>
<accession>A0AAV7QUF2</accession>